<name>A0A1M6UUS3_REIAG</name>
<evidence type="ECO:0000313" key="1">
    <source>
        <dbReference type="EMBL" id="SHK72972.1"/>
    </source>
</evidence>
<evidence type="ECO:0000313" key="2">
    <source>
        <dbReference type="Proteomes" id="UP000184474"/>
    </source>
</evidence>
<dbReference type="AlphaFoldDB" id="A0A1M6UUS3"/>
<accession>A0A1M6UUS3</accession>
<dbReference type="Proteomes" id="UP000184474">
    <property type="component" value="Unassembled WGS sequence"/>
</dbReference>
<gene>
    <name evidence="1" type="ORF">SAMN04488028_1084</name>
</gene>
<dbReference type="RefSeq" id="WP_262501923.1">
    <property type="nucleotide sequence ID" value="NZ_FRAA01000008.1"/>
</dbReference>
<proteinExistence type="predicted"/>
<keyword evidence="2" id="KW-1185">Reference proteome</keyword>
<organism evidence="1 2">
    <name type="scientific">Reichenbachiella agariperforans</name>
    <dbReference type="NCBI Taxonomy" id="156994"/>
    <lineage>
        <taxon>Bacteria</taxon>
        <taxon>Pseudomonadati</taxon>
        <taxon>Bacteroidota</taxon>
        <taxon>Cytophagia</taxon>
        <taxon>Cytophagales</taxon>
        <taxon>Reichenbachiellaceae</taxon>
        <taxon>Reichenbachiella</taxon>
    </lineage>
</organism>
<reference evidence="2" key="1">
    <citation type="submission" date="2016-11" db="EMBL/GenBank/DDBJ databases">
        <authorList>
            <person name="Varghese N."/>
            <person name="Submissions S."/>
        </authorList>
    </citation>
    <scope>NUCLEOTIDE SEQUENCE [LARGE SCALE GENOMIC DNA]</scope>
    <source>
        <strain evidence="2">DSM 26134</strain>
    </source>
</reference>
<protein>
    <recommendedName>
        <fullName evidence="3">Xylulokinase</fullName>
    </recommendedName>
</protein>
<evidence type="ECO:0008006" key="3">
    <source>
        <dbReference type="Google" id="ProtNLM"/>
    </source>
</evidence>
<dbReference type="EMBL" id="FRAA01000008">
    <property type="protein sequence ID" value="SHK72972.1"/>
    <property type="molecule type" value="Genomic_DNA"/>
</dbReference>
<sequence>MYLLGYEIGSTTIKVALIDTEDTKVVGVDQYPEHDSMILSRHSG</sequence>